<name>C1DZ55_MICCC</name>
<organism evidence="2 3">
    <name type="scientific">Micromonas commoda (strain RCC299 / NOUM17 / CCMP2709)</name>
    <name type="common">Picoplanktonic green alga</name>
    <dbReference type="NCBI Taxonomy" id="296587"/>
    <lineage>
        <taxon>Eukaryota</taxon>
        <taxon>Viridiplantae</taxon>
        <taxon>Chlorophyta</taxon>
        <taxon>Mamiellophyceae</taxon>
        <taxon>Mamiellales</taxon>
        <taxon>Mamiellaceae</taxon>
        <taxon>Micromonas</taxon>
    </lineage>
</organism>
<evidence type="ECO:0000259" key="1">
    <source>
        <dbReference type="Pfam" id="PF17648"/>
    </source>
</evidence>
<dbReference type="KEGG" id="mis:MICPUN_107658"/>
<evidence type="ECO:0000313" key="2">
    <source>
        <dbReference type="EMBL" id="ACO61549.1"/>
    </source>
</evidence>
<reference evidence="2 3" key="1">
    <citation type="journal article" date="2009" name="Science">
        <title>Green evolution and dynamic adaptations revealed by genomes of the marine picoeukaryotes Micromonas.</title>
        <authorList>
            <person name="Worden A.Z."/>
            <person name="Lee J.H."/>
            <person name="Mock T."/>
            <person name="Rouze P."/>
            <person name="Simmons M.P."/>
            <person name="Aerts A.L."/>
            <person name="Allen A.E."/>
            <person name="Cuvelier M.L."/>
            <person name="Derelle E."/>
            <person name="Everett M.V."/>
            <person name="Foulon E."/>
            <person name="Grimwood J."/>
            <person name="Gundlach H."/>
            <person name="Henrissat B."/>
            <person name="Napoli C."/>
            <person name="McDonald S.M."/>
            <person name="Parker M.S."/>
            <person name="Rombauts S."/>
            <person name="Salamov A."/>
            <person name="Von Dassow P."/>
            <person name="Badger J.H."/>
            <person name="Coutinho P.M."/>
            <person name="Demir E."/>
            <person name="Dubchak I."/>
            <person name="Gentemann C."/>
            <person name="Eikrem W."/>
            <person name="Gready J.E."/>
            <person name="John U."/>
            <person name="Lanier W."/>
            <person name="Lindquist E.A."/>
            <person name="Lucas S."/>
            <person name="Mayer K.F."/>
            <person name="Moreau H."/>
            <person name="Not F."/>
            <person name="Otillar R."/>
            <person name="Panaud O."/>
            <person name="Pangilinan J."/>
            <person name="Paulsen I."/>
            <person name="Piegu B."/>
            <person name="Poliakov A."/>
            <person name="Robbens S."/>
            <person name="Schmutz J."/>
            <person name="Toulza E."/>
            <person name="Wyss T."/>
            <person name="Zelensky A."/>
            <person name="Zhou K."/>
            <person name="Armbrust E.V."/>
            <person name="Bhattacharya D."/>
            <person name="Goodenough U.W."/>
            <person name="Van de Peer Y."/>
            <person name="Grigoriev I.V."/>
        </authorList>
    </citation>
    <scope>NUCLEOTIDE SEQUENCE [LARGE SCALE GENOMIC DNA]</scope>
    <source>
        <strain evidence="3">RCC299 / NOUM17</strain>
    </source>
</reference>
<dbReference type="Proteomes" id="UP000002009">
    <property type="component" value="Chromosome 2"/>
</dbReference>
<feature type="domain" description="Luciferase" evidence="1">
    <location>
        <begin position="152"/>
        <end position="213"/>
    </location>
</feature>
<accession>C1DZ55</accession>
<proteinExistence type="predicted"/>
<dbReference type="InterPro" id="IPR040841">
    <property type="entry name" value="Luciferase_dom"/>
</dbReference>
<gene>
    <name evidence="2" type="ORF">MICPUN_107658</name>
</gene>
<dbReference type="PANTHER" id="PTHR38695:SF1">
    <property type="entry name" value="AMINO ACID PERMEASE_ SLC12A DOMAIN-CONTAINING PROTEIN"/>
    <property type="match status" value="1"/>
</dbReference>
<protein>
    <recommendedName>
        <fullName evidence="1">Luciferase domain-containing protein</fullName>
    </recommendedName>
</protein>
<dbReference type="GeneID" id="8241481"/>
<dbReference type="InterPro" id="IPR048273">
    <property type="entry name" value="Luciferase"/>
</dbReference>
<dbReference type="Pfam" id="PF17648">
    <property type="entry name" value="Luciferase"/>
    <property type="match status" value="1"/>
</dbReference>
<dbReference type="InParanoid" id="C1DZ55"/>
<evidence type="ECO:0000313" key="3">
    <source>
        <dbReference type="Proteomes" id="UP000002009"/>
    </source>
</evidence>
<dbReference type="PANTHER" id="PTHR38695">
    <property type="entry name" value="AMINO ACID PERMEASE_ SLC12A DOMAIN-CONTAINING PROTEIN"/>
    <property type="match status" value="1"/>
</dbReference>
<dbReference type="EMBL" id="CP001323">
    <property type="protein sequence ID" value="ACO61549.1"/>
    <property type="molecule type" value="Genomic_DNA"/>
</dbReference>
<sequence length="222" mass="24249">MGECEPVVMDKRGLVEKVGWPWMTDRKRQLRDPAHFAASPHARPGSPLATPFLDLTQLPPRAGPRPVTHDKCPHGMLEHQSPPEMLERFKRAATEAMRAKGDVAVGATTVSIQTTYPCFHLHPSVPLPPGLIEFREFAHVHAPFVDGEGWTHAQGGGGGSTHLCVSHADASALIERGWGEWHPVAQPSMPHVMVYAPRDEGELRVALAALEASYAFVTSAKR</sequence>
<dbReference type="RefSeq" id="XP_002500291.1">
    <property type="nucleotide sequence ID" value="XM_002500245.1"/>
</dbReference>
<dbReference type="OrthoDB" id="5358398at2759"/>
<dbReference type="AlphaFoldDB" id="C1DZ55"/>
<keyword evidence="3" id="KW-1185">Reference proteome</keyword>